<dbReference type="Proteomes" id="UP000199320">
    <property type="component" value="Unassembled WGS sequence"/>
</dbReference>
<gene>
    <name evidence="3" type="ORF">SAMN04488694_13711</name>
    <name evidence="2" type="ORF">SAMN05192552_104219</name>
</gene>
<evidence type="ECO:0000256" key="1">
    <source>
        <dbReference type="SAM" id="Phobius"/>
    </source>
</evidence>
<dbReference type="EMBL" id="FOIC01000037">
    <property type="protein sequence ID" value="SEU07301.1"/>
    <property type="molecule type" value="Genomic_DNA"/>
</dbReference>
<protein>
    <submittedName>
        <fullName evidence="2">Uncharacterized protein</fullName>
    </submittedName>
</protein>
<feature type="transmembrane region" description="Helical" evidence="1">
    <location>
        <begin position="83"/>
        <end position="100"/>
    </location>
</feature>
<name>A0A1G6X2Y9_9EURY</name>
<feature type="transmembrane region" description="Helical" evidence="1">
    <location>
        <begin position="7"/>
        <end position="26"/>
    </location>
</feature>
<keyword evidence="1" id="KW-0472">Membrane</keyword>
<dbReference type="Proteomes" id="UP000324021">
    <property type="component" value="Unassembled WGS sequence"/>
</dbReference>
<reference evidence="4 5" key="2">
    <citation type="submission" date="2016-10" db="EMBL/GenBank/DDBJ databases">
        <authorList>
            <person name="Varghese N."/>
            <person name="Submissions S."/>
        </authorList>
    </citation>
    <scope>NUCLEOTIDE SEQUENCE [LARGE SCALE GENOMIC DNA]</scope>
    <source>
        <strain evidence="2 5">CDM_1</strain>
        <strain evidence="4">CDM_6</strain>
    </source>
</reference>
<dbReference type="STRING" id="392421.SAMN04488694_13711"/>
<dbReference type="EMBL" id="FMZP01000042">
    <property type="protein sequence ID" value="SDD71767.1"/>
    <property type="molecule type" value="Genomic_DNA"/>
</dbReference>
<reference evidence="3" key="1">
    <citation type="submission" date="2016-10" db="EMBL/GenBank/DDBJ databases">
        <authorList>
            <person name="de Groot N.N."/>
        </authorList>
    </citation>
    <scope>NUCLEOTIDE SEQUENCE [LARGE SCALE GENOMIC DNA]</scope>
    <source>
        <strain evidence="3">CDM_6</strain>
    </source>
</reference>
<evidence type="ECO:0000313" key="5">
    <source>
        <dbReference type="Proteomes" id="UP000324021"/>
    </source>
</evidence>
<keyword evidence="1" id="KW-1133">Transmembrane helix</keyword>
<organism evidence="2 5">
    <name type="scientific">Natrinema hispanicum</name>
    <dbReference type="NCBI Taxonomy" id="392421"/>
    <lineage>
        <taxon>Archaea</taxon>
        <taxon>Methanobacteriati</taxon>
        <taxon>Methanobacteriota</taxon>
        <taxon>Stenosarchaea group</taxon>
        <taxon>Halobacteria</taxon>
        <taxon>Halobacteriales</taxon>
        <taxon>Natrialbaceae</taxon>
        <taxon>Natrinema</taxon>
    </lineage>
</organism>
<sequence length="103" mass="10647">MGLSRQLIVSATVSILSGILFVYALYMGIETSGMVMIGGVCLVFLGHLFATISGMSDNFLQVGIIGLGGVALFLALSGSQNELIFGAIILGGISAIESVYEQV</sequence>
<evidence type="ECO:0000313" key="4">
    <source>
        <dbReference type="Proteomes" id="UP000199320"/>
    </source>
</evidence>
<evidence type="ECO:0000313" key="3">
    <source>
        <dbReference type="EMBL" id="SEU07301.1"/>
    </source>
</evidence>
<feature type="transmembrane region" description="Helical" evidence="1">
    <location>
        <begin position="32"/>
        <end position="52"/>
    </location>
</feature>
<accession>A0A1G6X2Y9</accession>
<dbReference type="AlphaFoldDB" id="A0A1G6X2Y9"/>
<feature type="transmembrane region" description="Helical" evidence="1">
    <location>
        <begin position="59"/>
        <end position="77"/>
    </location>
</feature>
<evidence type="ECO:0000313" key="2">
    <source>
        <dbReference type="EMBL" id="SDD71767.1"/>
    </source>
</evidence>
<keyword evidence="4" id="KW-1185">Reference proteome</keyword>
<proteinExistence type="predicted"/>
<keyword evidence="1" id="KW-0812">Transmembrane</keyword>